<dbReference type="SUPFAM" id="SSF57256">
    <property type="entry name" value="Elafin-like"/>
    <property type="match status" value="1"/>
</dbReference>
<dbReference type="GeneID" id="108678166"/>
<dbReference type="RefSeq" id="XP_018022007.1">
    <property type="nucleotide sequence ID" value="XM_018166518.2"/>
</dbReference>
<dbReference type="GO" id="GO:0005615">
    <property type="term" value="C:extracellular space"/>
    <property type="evidence" value="ECO:0007669"/>
    <property type="project" value="TreeGrafter"/>
</dbReference>
<feature type="region of interest" description="Disordered" evidence="1">
    <location>
        <begin position="436"/>
        <end position="455"/>
    </location>
</feature>
<reference evidence="4" key="1">
    <citation type="submission" date="2025-08" db="UniProtKB">
        <authorList>
            <consortium name="RefSeq"/>
        </authorList>
    </citation>
    <scope>IDENTIFICATION</scope>
    <source>
        <tissue evidence="4">Whole organism</tissue>
    </source>
</reference>
<organism evidence="3 4">
    <name type="scientific">Hyalella azteca</name>
    <name type="common">Amphipod</name>
    <dbReference type="NCBI Taxonomy" id="294128"/>
    <lineage>
        <taxon>Eukaryota</taxon>
        <taxon>Metazoa</taxon>
        <taxon>Ecdysozoa</taxon>
        <taxon>Arthropoda</taxon>
        <taxon>Crustacea</taxon>
        <taxon>Multicrustacea</taxon>
        <taxon>Malacostraca</taxon>
        <taxon>Eumalacostraca</taxon>
        <taxon>Peracarida</taxon>
        <taxon>Amphipoda</taxon>
        <taxon>Senticaudata</taxon>
        <taxon>Talitrida</taxon>
        <taxon>Talitroidea</taxon>
        <taxon>Hyalellidae</taxon>
        <taxon>Hyalella</taxon>
    </lineage>
</organism>
<protein>
    <submittedName>
        <fullName evidence="4">Uncharacterized protein LOC108678166</fullName>
    </submittedName>
</protein>
<dbReference type="PANTHER" id="PTHR14308">
    <property type="entry name" value="WAP FOUR-DISULFIDE CORE DOMAIN PROTEIN 1"/>
    <property type="match status" value="1"/>
</dbReference>
<dbReference type="OrthoDB" id="5989673at2759"/>
<sequence length="609" mass="67747">MYFLLCALCLTSLIIPAASVENLTLNSNPKPVLPPDKTRSDDKYFLSPKVADKEIRNTETIGEDDSIVSISKADYKMTSTRKLDDKFSSLYNKFEDGLSNPDDENEVILRWAGSSAINSLGAGASPVAPVPSFLPASPRRPTAAEQIQRLSSALRQPSEDGALIATVSLQPSFDNKPLIKTASRQPSFDHKPLIKTVSRQLSLNNDPHAASLPQSSEHKEPTSTNESTLRDAAGSVEISRSDTEGAKEVLRRVRRSTKDVPGVEAGVADGPLMRVLPRSIMENFADDFDKSLADDYFNQEPHFYDMYYDDINSDISTGNAVDSTRARNLDPDTTKDGSADTLNRIRDTDTLAVDRDLDRNILDVLDSSENREDKPLRKRPKFEGRDNAELDLNSVDDTLEMRLLGPDFKSELGFVLEKLTNGSQQRNRRHQIFRHHDPRSRQQEGGITVGRPEGECPPPSRYISEAQCRVARCVAHSECYPYSMCCYNGCVFTCALPIQPAPALDWVMDTDQRRPVLEDSAEWEHDYLQRRRPLPRRVEPATLSYGTAGEETVDLPGGCVLPATKYAELKQFMTADSIQDCLCRDGEVVCMVKSTPPADATRTRSKLLV</sequence>
<evidence type="ECO:0000313" key="4">
    <source>
        <dbReference type="RefSeq" id="XP_018022007.1"/>
    </source>
</evidence>
<keyword evidence="2" id="KW-0732">Signal</keyword>
<evidence type="ECO:0000313" key="3">
    <source>
        <dbReference type="Proteomes" id="UP000694843"/>
    </source>
</evidence>
<gene>
    <name evidence="4" type="primary">LOC108678166</name>
</gene>
<evidence type="ECO:0000256" key="2">
    <source>
        <dbReference type="SAM" id="SignalP"/>
    </source>
</evidence>
<evidence type="ECO:0000256" key="1">
    <source>
        <dbReference type="SAM" id="MobiDB-lite"/>
    </source>
</evidence>
<dbReference type="GO" id="GO:0001558">
    <property type="term" value="P:regulation of cell growth"/>
    <property type="evidence" value="ECO:0007669"/>
    <property type="project" value="TreeGrafter"/>
</dbReference>
<proteinExistence type="predicted"/>
<dbReference type="InterPro" id="IPR042357">
    <property type="entry name" value="WFDC1"/>
</dbReference>
<dbReference type="Proteomes" id="UP000694843">
    <property type="component" value="Unplaced"/>
</dbReference>
<dbReference type="KEGG" id="hazt:108678166"/>
<dbReference type="AlphaFoldDB" id="A0A8B7P862"/>
<dbReference type="PANTHER" id="PTHR14308:SF0">
    <property type="entry name" value="WAP FOUR-DISULFIDE CORE DOMAIN PROTEIN 1"/>
    <property type="match status" value="1"/>
</dbReference>
<feature type="signal peptide" evidence="2">
    <location>
        <begin position="1"/>
        <end position="19"/>
    </location>
</feature>
<feature type="region of interest" description="Disordered" evidence="1">
    <location>
        <begin position="205"/>
        <end position="253"/>
    </location>
</feature>
<name>A0A8B7P862_HYAAZ</name>
<feature type="compositionally biased region" description="Basic and acidic residues" evidence="1">
    <location>
        <begin position="239"/>
        <end position="251"/>
    </location>
</feature>
<accession>A0A8B7P862</accession>
<dbReference type="InterPro" id="IPR036645">
    <property type="entry name" value="Elafin-like_sf"/>
</dbReference>
<feature type="chain" id="PRO_5034588898" evidence="2">
    <location>
        <begin position="20"/>
        <end position="609"/>
    </location>
</feature>
<keyword evidence="3" id="KW-1185">Reference proteome</keyword>